<gene>
    <name evidence="1" type="ORF">EZ216_00285</name>
</gene>
<evidence type="ECO:0000313" key="2">
    <source>
        <dbReference type="Proteomes" id="UP000297839"/>
    </source>
</evidence>
<protein>
    <recommendedName>
        <fullName evidence="3">STAS/SEC14 domain-containing protein</fullName>
    </recommendedName>
</protein>
<accession>A0A4Z0C8M6</accession>
<dbReference type="EMBL" id="SMLK01000001">
    <property type="protein sequence ID" value="TFZ07641.1"/>
    <property type="molecule type" value="Genomic_DNA"/>
</dbReference>
<reference evidence="1 2" key="1">
    <citation type="submission" date="2019-03" db="EMBL/GenBank/DDBJ databases">
        <title>Ramlibacter sp. 18x22-1, whole genome shotgun sequence.</title>
        <authorList>
            <person name="Zhang X."/>
            <person name="Feng G."/>
            <person name="Zhu H."/>
        </authorList>
    </citation>
    <scope>NUCLEOTIDE SEQUENCE [LARGE SCALE GENOMIC DNA]</scope>
    <source>
        <strain evidence="1 2">18x22-1</strain>
    </source>
</reference>
<organism evidence="1 2">
    <name type="scientific">Ramlibacter humi</name>
    <dbReference type="NCBI Taxonomy" id="2530451"/>
    <lineage>
        <taxon>Bacteria</taxon>
        <taxon>Pseudomonadati</taxon>
        <taxon>Pseudomonadota</taxon>
        <taxon>Betaproteobacteria</taxon>
        <taxon>Burkholderiales</taxon>
        <taxon>Comamonadaceae</taxon>
        <taxon>Ramlibacter</taxon>
    </lineage>
</organism>
<dbReference type="RefSeq" id="WP_135247578.1">
    <property type="nucleotide sequence ID" value="NZ_SMLK01000001.1"/>
</dbReference>
<dbReference type="OrthoDB" id="8911189at2"/>
<dbReference type="Proteomes" id="UP000297839">
    <property type="component" value="Unassembled WGS sequence"/>
</dbReference>
<keyword evidence="2" id="KW-1185">Reference proteome</keyword>
<evidence type="ECO:0000313" key="1">
    <source>
        <dbReference type="EMBL" id="TFZ07641.1"/>
    </source>
</evidence>
<dbReference type="AlphaFoldDB" id="A0A4Z0C8M6"/>
<name>A0A4Z0C8M6_9BURK</name>
<evidence type="ECO:0008006" key="3">
    <source>
        <dbReference type="Google" id="ProtNLM"/>
    </source>
</evidence>
<proteinExistence type="predicted"/>
<sequence length="122" mass="13229">MAPLTFTLHYGPGQLMVEAHGLATLADLYGLADLVATVCAKQGWRRAGMNLLGVEHTQAISFTDHLQLGAYIAERLAHLERVASIVPQRYRTGTSEKAAQKAGLQLRTFTVLEEATAWLAAP</sequence>
<comment type="caution">
    <text evidence="1">The sequence shown here is derived from an EMBL/GenBank/DDBJ whole genome shotgun (WGS) entry which is preliminary data.</text>
</comment>